<evidence type="ECO:0000313" key="2">
    <source>
        <dbReference type="EMBL" id="CAA7049115.1"/>
    </source>
</evidence>
<comment type="caution">
    <text evidence="2">The sequence shown here is derived from an EMBL/GenBank/DDBJ whole genome shotgun (WGS) entry which is preliminary data.</text>
</comment>
<protein>
    <submittedName>
        <fullName evidence="2">Uncharacterized protein</fullName>
    </submittedName>
</protein>
<accession>A0A6D2K4L7</accession>
<proteinExistence type="predicted"/>
<reference evidence="2" key="1">
    <citation type="submission" date="2020-01" db="EMBL/GenBank/DDBJ databases">
        <authorList>
            <person name="Mishra B."/>
        </authorList>
    </citation>
    <scope>NUCLEOTIDE SEQUENCE [LARGE SCALE GENOMIC DNA]</scope>
</reference>
<dbReference type="Proteomes" id="UP000467841">
    <property type="component" value="Unassembled WGS sequence"/>
</dbReference>
<evidence type="ECO:0000313" key="3">
    <source>
        <dbReference type="Proteomes" id="UP000467841"/>
    </source>
</evidence>
<organism evidence="2 3">
    <name type="scientific">Microthlaspi erraticum</name>
    <dbReference type="NCBI Taxonomy" id="1685480"/>
    <lineage>
        <taxon>Eukaryota</taxon>
        <taxon>Viridiplantae</taxon>
        <taxon>Streptophyta</taxon>
        <taxon>Embryophyta</taxon>
        <taxon>Tracheophyta</taxon>
        <taxon>Spermatophyta</taxon>
        <taxon>Magnoliopsida</taxon>
        <taxon>eudicotyledons</taxon>
        <taxon>Gunneridae</taxon>
        <taxon>Pentapetalae</taxon>
        <taxon>rosids</taxon>
        <taxon>malvids</taxon>
        <taxon>Brassicales</taxon>
        <taxon>Brassicaceae</taxon>
        <taxon>Coluteocarpeae</taxon>
        <taxon>Microthlaspi</taxon>
    </lineage>
</organism>
<feature type="region of interest" description="Disordered" evidence="1">
    <location>
        <begin position="65"/>
        <end position="95"/>
    </location>
</feature>
<sequence>MIMFSNRTVQIEESEESVRLRSLGPTARHIISSSHASGCFDFGFLQKLFQPLFPPSLLRLSCLRRRSSSKRRERPSTSAVTGIHAARRDDARRRKPRRFRQDFGIPDEIELVLRLRERTRSMFVRGFAAPIRRIGGAPG</sequence>
<name>A0A6D2K4L7_9BRAS</name>
<dbReference type="EMBL" id="CACVBM020001407">
    <property type="protein sequence ID" value="CAA7049115.1"/>
    <property type="molecule type" value="Genomic_DNA"/>
</dbReference>
<keyword evidence="3" id="KW-1185">Reference proteome</keyword>
<dbReference type="AlphaFoldDB" id="A0A6D2K4L7"/>
<gene>
    <name evidence="2" type="ORF">MERR_LOCUS36350</name>
</gene>
<evidence type="ECO:0000256" key="1">
    <source>
        <dbReference type="SAM" id="MobiDB-lite"/>
    </source>
</evidence>